<reference evidence="4" key="1">
    <citation type="submission" date="2022-12" db="EMBL/GenBank/DDBJ databases">
        <authorList>
            <person name="Petersen C."/>
        </authorList>
    </citation>
    <scope>NUCLEOTIDE SEQUENCE</scope>
    <source>
        <strain evidence="4">IBT 21472</strain>
    </source>
</reference>
<sequence length="628" mass="69390">MLLDLCGPSFLAKSKHGRDQLLSVAIQEGHLDVLKLFISEGFENTRGRNHMLNVAINGAPSSLQCLIEAGFEVNSTHGYNFPLLAATSENQLEKVKLLLEAGADPNWEAFELSRLGEDPNDPLHTAASNGCREIAQCLLEGGARYHRDGIFDARGIARLACNGQERIAILIMDSIDFESELADSDDAMRGHWVTLAATVGDEPLVRRLLAIGSDIIDENEYCDSIEFPALTQAALHGQAAIVRILLDEVGKSNPESLANACFAAIEGAVQGNYLCILSDAFDRGGDDLIESRGYDMLSCAIERQNEDACDFLVENKVLDIGIRGDNPKRLLPKALKSGNYTLVLQILNQSQFSLFDFVDEPKGTAVLQLAARYGPVEGFERLLGLGVALDPQNTLCEIALVQAAEANHPHIIKHFLDSGYDVNAMYCARIGSIAPLLFHVSRGISRGNEPGDERAIATAQFLIDQGADVNACGPTSETALCEAVRRCRFDLAAMLLDQGADPLKGIERNKSALQRTIVSANLEYVRLLMDKLSIDDPRYRSFVRQIPSHISKWNVIPGSNIGRDSKHWSEVWDIDEGSDKEKNTKSHTEDETQSFIMEAPKDTEWWSRFHTIKELARYYWRTMYPAPE</sequence>
<dbReference type="Proteomes" id="UP001147746">
    <property type="component" value="Unassembled WGS sequence"/>
</dbReference>
<keyword evidence="1" id="KW-0677">Repeat</keyword>
<name>A0A9W9QFA6_9EURO</name>
<dbReference type="OrthoDB" id="366390at2759"/>
<dbReference type="PANTHER" id="PTHR24198:SF165">
    <property type="entry name" value="ANKYRIN REPEAT-CONTAINING PROTEIN-RELATED"/>
    <property type="match status" value="1"/>
</dbReference>
<accession>A0A9W9QFA6</accession>
<dbReference type="InterPro" id="IPR036770">
    <property type="entry name" value="Ankyrin_rpt-contain_sf"/>
</dbReference>
<dbReference type="InterPro" id="IPR002110">
    <property type="entry name" value="Ankyrin_rpt"/>
</dbReference>
<dbReference type="Pfam" id="PF12796">
    <property type="entry name" value="Ank_2"/>
    <property type="match status" value="1"/>
</dbReference>
<dbReference type="PROSITE" id="PS50297">
    <property type="entry name" value="ANK_REP_REGION"/>
    <property type="match status" value="1"/>
</dbReference>
<evidence type="ECO:0000256" key="2">
    <source>
        <dbReference type="ARBA" id="ARBA00023043"/>
    </source>
</evidence>
<keyword evidence="5" id="KW-1185">Reference proteome</keyword>
<evidence type="ECO:0000256" key="1">
    <source>
        <dbReference type="ARBA" id="ARBA00022737"/>
    </source>
</evidence>
<comment type="caution">
    <text evidence="4">The sequence shown here is derived from an EMBL/GenBank/DDBJ whole genome shotgun (WGS) entry which is preliminary data.</text>
</comment>
<gene>
    <name evidence="4" type="ORF">N7476_000916</name>
</gene>
<evidence type="ECO:0000313" key="4">
    <source>
        <dbReference type="EMBL" id="KAJ5331133.1"/>
    </source>
</evidence>
<evidence type="ECO:0000313" key="5">
    <source>
        <dbReference type="Proteomes" id="UP001147746"/>
    </source>
</evidence>
<dbReference type="AlphaFoldDB" id="A0A9W9QFA6"/>
<protein>
    <submittedName>
        <fullName evidence="4">Ankyrin repeat-containing domain protein</fullName>
    </submittedName>
</protein>
<organism evidence="4 5">
    <name type="scientific">Penicillium atrosanguineum</name>
    <dbReference type="NCBI Taxonomy" id="1132637"/>
    <lineage>
        <taxon>Eukaryota</taxon>
        <taxon>Fungi</taxon>
        <taxon>Dikarya</taxon>
        <taxon>Ascomycota</taxon>
        <taxon>Pezizomycotina</taxon>
        <taxon>Eurotiomycetes</taxon>
        <taxon>Eurotiomycetidae</taxon>
        <taxon>Eurotiales</taxon>
        <taxon>Aspergillaceae</taxon>
        <taxon>Penicillium</taxon>
    </lineage>
</organism>
<reference evidence="4" key="2">
    <citation type="journal article" date="2023" name="IMA Fungus">
        <title>Comparative genomic study of the Penicillium genus elucidates a diverse pangenome and 15 lateral gene transfer events.</title>
        <authorList>
            <person name="Petersen C."/>
            <person name="Sorensen T."/>
            <person name="Nielsen M.R."/>
            <person name="Sondergaard T.E."/>
            <person name="Sorensen J.L."/>
            <person name="Fitzpatrick D.A."/>
            <person name="Frisvad J.C."/>
            <person name="Nielsen K.L."/>
        </authorList>
    </citation>
    <scope>NUCLEOTIDE SEQUENCE</scope>
    <source>
        <strain evidence="4">IBT 21472</strain>
    </source>
</reference>
<feature type="repeat" description="ANK" evidence="3">
    <location>
        <begin position="118"/>
        <end position="143"/>
    </location>
</feature>
<dbReference type="SMART" id="SM00248">
    <property type="entry name" value="ANK"/>
    <property type="match status" value="11"/>
</dbReference>
<dbReference type="Pfam" id="PF00023">
    <property type="entry name" value="Ank"/>
    <property type="match status" value="1"/>
</dbReference>
<keyword evidence="2 3" id="KW-0040">ANK repeat</keyword>
<dbReference type="EMBL" id="JAPZBO010000001">
    <property type="protein sequence ID" value="KAJ5331133.1"/>
    <property type="molecule type" value="Genomic_DNA"/>
</dbReference>
<dbReference type="PANTHER" id="PTHR24198">
    <property type="entry name" value="ANKYRIN REPEAT AND PROTEIN KINASE DOMAIN-CONTAINING PROTEIN"/>
    <property type="match status" value="1"/>
</dbReference>
<dbReference type="Gene3D" id="1.25.40.20">
    <property type="entry name" value="Ankyrin repeat-containing domain"/>
    <property type="match status" value="2"/>
</dbReference>
<proteinExistence type="predicted"/>
<dbReference type="PROSITE" id="PS50088">
    <property type="entry name" value="ANK_REPEAT"/>
    <property type="match status" value="1"/>
</dbReference>
<dbReference type="SUPFAM" id="SSF48403">
    <property type="entry name" value="Ankyrin repeat"/>
    <property type="match status" value="2"/>
</dbReference>
<evidence type="ECO:0000256" key="3">
    <source>
        <dbReference type="PROSITE-ProRule" id="PRU00023"/>
    </source>
</evidence>